<comment type="caution">
    <text evidence="2">The sequence shown here is derived from an EMBL/GenBank/DDBJ whole genome shotgun (WGS) entry which is preliminary data.</text>
</comment>
<feature type="compositionally biased region" description="Acidic residues" evidence="1">
    <location>
        <begin position="210"/>
        <end position="220"/>
    </location>
</feature>
<evidence type="ECO:0000313" key="3">
    <source>
        <dbReference type="Proteomes" id="UP001642464"/>
    </source>
</evidence>
<name>A0ABP0NFL8_9DINO</name>
<sequence>MEEDLVQDELVEALLEDMVRTQMEGIPSFLRTEKMDEQVREEKRAEAAQKGAELRARYGWLQVPVDFIVGLPLERAEELQEVVKTAWESFWQSLPEVAKSHLDAASAKAEWTKQEARKLVEATLAHAAPFRFRPEVEAMTSLERQLVAATTEAVAGKLGVALQRAVEQDMQKLPEYLRTKDVRESVQKNLYYKVLQSELALAGVTPAESVGEEQQEDLVPEEATAATSPKHKKQREDMVDPAVGAAVAVAEKLVTLGEAKENGKSVNAIAVKILRVPGAENVAKLRGGKEVRTFTILVADEEGRGNWREEHQATVTGWNQTGGLLRRLTAKLEGVVVVMGGIGLRRKSIQ</sequence>
<protein>
    <submittedName>
        <fullName evidence="2">Uncharacterized protein</fullName>
    </submittedName>
</protein>
<evidence type="ECO:0000313" key="2">
    <source>
        <dbReference type="EMBL" id="CAK9061609.1"/>
    </source>
</evidence>
<dbReference type="Proteomes" id="UP001642464">
    <property type="component" value="Unassembled WGS sequence"/>
</dbReference>
<feature type="non-terminal residue" evidence="2">
    <location>
        <position position="350"/>
    </location>
</feature>
<keyword evidence="3" id="KW-1185">Reference proteome</keyword>
<evidence type="ECO:0000256" key="1">
    <source>
        <dbReference type="SAM" id="MobiDB-lite"/>
    </source>
</evidence>
<feature type="region of interest" description="Disordered" evidence="1">
    <location>
        <begin position="206"/>
        <end position="237"/>
    </location>
</feature>
<dbReference type="EMBL" id="CAXAMM010027804">
    <property type="protein sequence ID" value="CAK9061609.1"/>
    <property type="molecule type" value="Genomic_DNA"/>
</dbReference>
<reference evidence="2 3" key="1">
    <citation type="submission" date="2024-02" db="EMBL/GenBank/DDBJ databases">
        <authorList>
            <person name="Chen Y."/>
            <person name="Shah S."/>
            <person name="Dougan E. K."/>
            <person name="Thang M."/>
            <person name="Chan C."/>
        </authorList>
    </citation>
    <scope>NUCLEOTIDE SEQUENCE [LARGE SCALE GENOMIC DNA]</scope>
</reference>
<proteinExistence type="predicted"/>
<accession>A0ABP0NFL8</accession>
<gene>
    <name evidence="2" type="ORF">SCF082_LOCUS32252</name>
</gene>
<organism evidence="2 3">
    <name type="scientific">Durusdinium trenchii</name>
    <dbReference type="NCBI Taxonomy" id="1381693"/>
    <lineage>
        <taxon>Eukaryota</taxon>
        <taxon>Sar</taxon>
        <taxon>Alveolata</taxon>
        <taxon>Dinophyceae</taxon>
        <taxon>Suessiales</taxon>
        <taxon>Symbiodiniaceae</taxon>
        <taxon>Durusdinium</taxon>
    </lineage>
</organism>